<evidence type="ECO:0000259" key="2">
    <source>
        <dbReference type="Pfam" id="PF12937"/>
    </source>
</evidence>
<protein>
    <recommendedName>
        <fullName evidence="2">F-box domain-containing protein</fullName>
    </recommendedName>
</protein>
<sequence>MPRTSNAPHSDTLLSNNERRCKWCNEVKKARGMRSHETACRRRHETQHEVGWGEGVLHYEQDLHADQESDTAALLATEAVGSQLPAAMDGLPVSDVQDSDAVADATMPESFFIEIVPYPTSGQKPTIIPLDSADSETPVHDRQSSAVPEAISNPWRPFRNLADFQYAEIAVNSHKTNWAIDEELKGIHGGWASDTVISFKTHKDLEVSLAAARHFVVGFQKGEVTSTFKGQDYTFSFYYRNPWDEILARVRDASLRLYDETSTGDTWWEIQNKLPQDSGRPHCFLPLHVWSDGGRASSTVTKHPMIMRPLWLPHEIRNGSGNGGGVLLTYMPSIPDPSNTSERTPLENTAFGDFKADIYHKVYKTVFAPLEERSYTGDTVPCGDEISRVLYPGIEILSLDHEEACEACGTRAPTATYPCPRCLLRNCDQHDLTCEMEMRTTRSMQSVYLEAKAAPSRTAREAILQGYGLHFVENAFWSIANSDPYSALSYDTLHSDDIGKWGKHLWPLLLDILSKAKKSEVLSNHMSLVPNWPGLSHFSCVTDIEYADGNKHFDILRCILPCIVGILPRGDPLIHCIRAYSRFRMYASLQCMSDGRIVSLRKAMLVYGSFCQKVGKEHGKNWDFPKQHASAHLPSDIRNKGATINYSTRPGEGFQREMKEAYRTTNFKNTDAQMTQVDANMEAVARIRLLVDEHDRKHNADDSSLTASEHKSRSVPRPNEHWLFRAPQARTTDSKLGSLKDPLHRFHHFPSSLQQFLKTLEEGKELLSGSNEIEILPYNCLDLKFQSLDDWKEGRNILRCNPDFYGHPRFDCVVINTEREASYARLQYMFTCKLPSHTELDICLLVSASLASQARPHRCTFPMASDSSSKTPQRQCQPVAHFPAICVPAGKLDMLDITATEDPARRLDLATSNARTIENEVHPQQPPPFGDELRDSPSHNIPVELLQMIFRLSLPLKKSLHVVEPHRQHAPLNVSAVCRYWRAVAMDTPELWYKFKLCGWKIAGNAGALPYRMEEAERWLRLSRTLPFQLAAHAAVPYSACRLPIWHSAVPCVSSNPTAFSAIVRGHEPDSAWCPEFDSHDRASSQAGGPQRQTTVVYRGATSTNFASVAMWPPSHHTVVLS</sequence>
<name>A0A4Y9YPI4_9AGAM</name>
<dbReference type="OrthoDB" id="3239511at2759"/>
<evidence type="ECO:0000313" key="3">
    <source>
        <dbReference type="EMBL" id="TFY63623.1"/>
    </source>
</evidence>
<dbReference type="Pfam" id="PF18759">
    <property type="entry name" value="Plavaka"/>
    <property type="match status" value="1"/>
</dbReference>
<dbReference type="InterPro" id="IPR041078">
    <property type="entry name" value="Plavaka"/>
</dbReference>
<feature type="compositionally biased region" description="Basic and acidic residues" evidence="1">
    <location>
        <begin position="708"/>
        <end position="717"/>
    </location>
</feature>
<dbReference type="Proteomes" id="UP000298327">
    <property type="component" value="Unassembled WGS sequence"/>
</dbReference>
<feature type="domain" description="F-box" evidence="2">
    <location>
        <begin position="940"/>
        <end position="995"/>
    </location>
</feature>
<organism evidence="3 4">
    <name type="scientific">Dentipellis fragilis</name>
    <dbReference type="NCBI Taxonomy" id="205917"/>
    <lineage>
        <taxon>Eukaryota</taxon>
        <taxon>Fungi</taxon>
        <taxon>Dikarya</taxon>
        <taxon>Basidiomycota</taxon>
        <taxon>Agaricomycotina</taxon>
        <taxon>Agaricomycetes</taxon>
        <taxon>Russulales</taxon>
        <taxon>Hericiaceae</taxon>
        <taxon>Dentipellis</taxon>
    </lineage>
</organism>
<dbReference type="Pfam" id="PF12937">
    <property type="entry name" value="F-box-like"/>
    <property type="match status" value="1"/>
</dbReference>
<gene>
    <name evidence="3" type="ORF">EVG20_g6237</name>
</gene>
<reference evidence="3 4" key="1">
    <citation type="submission" date="2019-02" db="EMBL/GenBank/DDBJ databases">
        <title>Genome sequencing of the rare red list fungi Dentipellis fragilis.</title>
        <authorList>
            <person name="Buettner E."/>
            <person name="Kellner H."/>
        </authorList>
    </citation>
    <scope>NUCLEOTIDE SEQUENCE [LARGE SCALE GENOMIC DNA]</scope>
    <source>
        <strain evidence="3 4">DSM 105465</strain>
    </source>
</reference>
<dbReference type="AlphaFoldDB" id="A0A4Y9YPI4"/>
<accession>A0A4Y9YPI4</accession>
<evidence type="ECO:0000256" key="1">
    <source>
        <dbReference type="SAM" id="MobiDB-lite"/>
    </source>
</evidence>
<feature type="region of interest" description="Disordered" evidence="1">
    <location>
        <begin position="698"/>
        <end position="717"/>
    </location>
</feature>
<dbReference type="EMBL" id="SEOQ01000407">
    <property type="protein sequence ID" value="TFY63623.1"/>
    <property type="molecule type" value="Genomic_DNA"/>
</dbReference>
<dbReference type="STRING" id="205917.A0A4Y9YPI4"/>
<proteinExistence type="predicted"/>
<evidence type="ECO:0000313" key="4">
    <source>
        <dbReference type="Proteomes" id="UP000298327"/>
    </source>
</evidence>
<keyword evidence="4" id="KW-1185">Reference proteome</keyword>
<comment type="caution">
    <text evidence="3">The sequence shown here is derived from an EMBL/GenBank/DDBJ whole genome shotgun (WGS) entry which is preliminary data.</text>
</comment>
<dbReference type="InterPro" id="IPR001810">
    <property type="entry name" value="F-box_dom"/>
</dbReference>